<name>A0ABD5ECI7_9ACTN</name>
<gene>
    <name evidence="1" type="ORF">RM574_26915</name>
</gene>
<evidence type="ECO:0000313" key="2">
    <source>
        <dbReference type="Proteomes" id="UP001183607"/>
    </source>
</evidence>
<protein>
    <submittedName>
        <fullName evidence="1">DUF2993 domain-containing protein</fullName>
    </submittedName>
</protein>
<reference evidence="2" key="1">
    <citation type="submission" date="2023-07" db="EMBL/GenBank/DDBJ databases">
        <title>30 novel species of actinomycetes from the DSMZ collection.</title>
        <authorList>
            <person name="Nouioui I."/>
        </authorList>
    </citation>
    <scope>NUCLEOTIDE SEQUENCE [LARGE SCALE GENOMIC DNA]</scope>
    <source>
        <strain evidence="2">DSM 41982</strain>
    </source>
</reference>
<proteinExistence type="predicted"/>
<dbReference type="AlphaFoldDB" id="A0ABD5ECI7"/>
<accession>A0ABD5ECI7</accession>
<dbReference type="EMBL" id="JAVRER010000064">
    <property type="protein sequence ID" value="MDT0419119.1"/>
    <property type="molecule type" value="Genomic_DNA"/>
</dbReference>
<dbReference type="Pfam" id="PF11209">
    <property type="entry name" value="LmeA"/>
    <property type="match status" value="1"/>
</dbReference>
<dbReference type="InterPro" id="IPR021373">
    <property type="entry name" value="DUF2993"/>
</dbReference>
<dbReference type="Proteomes" id="UP001183607">
    <property type="component" value="Unassembled WGS sequence"/>
</dbReference>
<sequence length="244" mass="26227">MRLLRIVVVLVVLLGGGGLLADRWAHHRAEGEAAERVQEREGVESADVGIRGFPFLTQVVSGRMERVDVRMDGYRARTEQGRVRVARIDAALRGVRFEDDYERARVENVSGSARITYRDLVKSLGGEEIPVASGVTAKVASLKDGGKGRIAVGVEGSVLGHELPGAFTVLCTVSLKGGDRFVLHADSLPDLGIPLPGKAGQALDIEQKVSDLPEGLRLDSVRAASDGMRVRFSGKDLDLREGAH</sequence>
<evidence type="ECO:0000313" key="1">
    <source>
        <dbReference type="EMBL" id="MDT0419119.1"/>
    </source>
</evidence>
<dbReference type="RefSeq" id="WP_093854194.1">
    <property type="nucleotide sequence ID" value="NZ_JAVRER010000064.1"/>
</dbReference>
<comment type="caution">
    <text evidence="1">The sequence shown here is derived from an EMBL/GenBank/DDBJ whole genome shotgun (WGS) entry which is preliminary data.</text>
</comment>
<organism evidence="1 2">
    <name type="scientific">Streptomyces evansiae</name>
    <dbReference type="NCBI Taxonomy" id="3075535"/>
    <lineage>
        <taxon>Bacteria</taxon>
        <taxon>Bacillati</taxon>
        <taxon>Actinomycetota</taxon>
        <taxon>Actinomycetes</taxon>
        <taxon>Kitasatosporales</taxon>
        <taxon>Streptomycetaceae</taxon>
        <taxon>Streptomyces</taxon>
    </lineage>
</organism>